<reference evidence="1" key="1">
    <citation type="submission" date="2024-07" db="EMBL/GenBank/DDBJ databases">
        <title>Genome sequencing of plant associated microbes to promote plant fitness in Sorghum bicolor and Oryza sativa.</title>
        <authorList>
            <person name="Coleman-Derr D."/>
        </authorList>
    </citation>
    <scope>NUCLEOTIDE SEQUENCE</scope>
    <source>
        <strain evidence="1">SAI-173</strain>
    </source>
</reference>
<comment type="caution">
    <text evidence="1">The sequence shown here is derived from an EMBL/GenBank/DDBJ whole genome shotgun (WGS) entry which is preliminary data.</text>
</comment>
<gene>
    <name evidence="1" type="ORF">RKD21_001597</name>
</gene>
<accession>A0ACC6UJJ9</accession>
<protein>
    <submittedName>
        <fullName evidence="1">Uncharacterized protein</fullName>
    </submittedName>
</protein>
<organism evidence="1 2">
    <name type="scientific">Streptomyces albogriseolus</name>
    <dbReference type="NCBI Taxonomy" id="1887"/>
    <lineage>
        <taxon>Bacteria</taxon>
        <taxon>Bacillati</taxon>
        <taxon>Actinomycetota</taxon>
        <taxon>Actinomycetes</taxon>
        <taxon>Kitasatosporales</taxon>
        <taxon>Streptomycetaceae</taxon>
        <taxon>Streptomyces</taxon>
        <taxon>Streptomyces albogriseolus group</taxon>
    </lineage>
</organism>
<dbReference type="EMBL" id="JBGCBD010000002">
    <property type="protein sequence ID" value="MEY9811340.1"/>
    <property type="molecule type" value="Genomic_DNA"/>
</dbReference>
<evidence type="ECO:0000313" key="2">
    <source>
        <dbReference type="Proteomes" id="UP001565447"/>
    </source>
</evidence>
<keyword evidence="2" id="KW-1185">Reference proteome</keyword>
<name>A0ACC6UJJ9_STRAO</name>
<proteinExistence type="predicted"/>
<dbReference type="Proteomes" id="UP001565447">
    <property type="component" value="Unassembled WGS sequence"/>
</dbReference>
<sequence length="72" mass="8198">MTLIRDWWTYTSEPRICRARPTTRSSRTSRANTSLILCTSKTERISWDFGSTIERSSARIAGSPTSRSSSRL</sequence>
<evidence type="ECO:0000313" key="1">
    <source>
        <dbReference type="EMBL" id="MEY9811340.1"/>
    </source>
</evidence>